<evidence type="ECO:0000256" key="2">
    <source>
        <dbReference type="SAM" id="Phobius"/>
    </source>
</evidence>
<evidence type="ECO:0000313" key="4">
    <source>
        <dbReference type="Proteomes" id="UP000037084"/>
    </source>
</evidence>
<accession>A0A0L8MII0</accession>
<evidence type="ECO:0000256" key="1">
    <source>
        <dbReference type="SAM" id="MobiDB-lite"/>
    </source>
</evidence>
<dbReference type="Proteomes" id="UP000037084">
    <property type="component" value="Unassembled WGS sequence"/>
</dbReference>
<keyword evidence="2" id="KW-0472">Membrane</keyword>
<dbReference type="PATRIC" id="fig|1961.12.peg.4143"/>
<dbReference type="RefSeq" id="WP_053172185.1">
    <property type="nucleotide sequence ID" value="NZ_LGUV01000233.1"/>
</dbReference>
<comment type="caution">
    <text evidence="3">The sequence shown here is derived from an EMBL/GenBank/DDBJ whole genome shotgun (WGS) entry which is preliminary data.</text>
</comment>
<sequence>MSAANPAPRPASDPDPRRRTVPGSLAGRAVPPGETPPGESSTGSGAGPYRPLSRGWAMGPLVLICLLALVCALFFLAYAIVLDL</sequence>
<keyword evidence="2" id="KW-0812">Transmembrane</keyword>
<reference evidence="4" key="1">
    <citation type="submission" date="2015-07" db="EMBL/GenBank/DDBJ databases">
        <authorList>
            <consortium name="Consortium for Microbial Forensics and Genomics (microFORGE)"/>
            <person name="Knight B.M."/>
            <person name="Roberts D.P."/>
            <person name="Lin D."/>
            <person name="Hari K."/>
            <person name="Fletcher J."/>
            <person name="Melcher U."/>
            <person name="Blagden T."/>
            <person name="Winegar R.A."/>
        </authorList>
    </citation>
    <scope>NUCLEOTIDE SEQUENCE [LARGE SCALE GENOMIC DNA]</scope>
    <source>
        <strain evidence="4">NRRL B-1447</strain>
    </source>
</reference>
<feature type="region of interest" description="Disordered" evidence="1">
    <location>
        <begin position="1"/>
        <end position="49"/>
    </location>
</feature>
<name>A0A0L8MII0_STRVG</name>
<dbReference type="InterPro" id="IPR045512">
    <property type="entry name" value="DUF6480"/>
</dbReference>
<evidence type="ECO:0000313" key="3">
    <source>
        <dbReference type="EMBL" id="KOG50110.1"/>
    </source>
</evidence>
<dbReference type="AlphaFoldDB" id="A0A0L8MII0"/>
<protein>
    <submittedName>
        <fullName evidence="3">Membrane protein</fullName>
    </submittedName>
</protein>
<organism evidence="3 4">
    <name type="scientific">Streptomyces virginiae</name>
    <name type="common">Streptomyces cinnamonensis</name>
    <dbReference type="NCBI Taxonomy" id="1961"/>
    <lineage>
        <taxon>Bacteria</taxon>
        <taxon>Bacillati</taxon>
        <taxon>Actinomycetota</taxon>
        <taxon>Actinomycetes</taxon>
        <taxon>Kitasatosporales</taxon>
        <taxon>Streptomycetaceae</taxon>
        <taxon>Streptomyces</taxon>
    </lineage>
</organism>
<dbReference type="Pfam" id="PF20088">
    <property type="entry name" value="DUF6480"/>
    <property type="match status" value="1"/>
</dbReference>
<proteinExistence type="predicted"/>
<keyword evidence="2" id="KW-1133">Transmembrane helix</keyword>
<feature type="transmembrane region" description="Helical" evidence="2">
    <location>
        <begin position="60"/>
        <end position="81"/>
    </location>
</feature>
<dbReference type="EMBL" id="LGUV01000233">
    <property type="protein sequence ID" value="KOG50110.1"/>
    <property type="molecule type" value="Genomic_DNA"/>
</dbReference>
<gene>
    <name evidence="3" type="ORF">ADK75_18195</name>
</gene>